<keyword evidence="1" id="KW-1133">Transmembrane helix</keyword>
<gene>
    <name evidence="2" type="ORF">MettiDRAFT_0832</name>
</gene>
<reference evidence="2 3" key="1">
    <citation type="submission" date="2013-08" db="EMBL/GenBank/DDBJ databases">
        <authorList>
            <consortium name="DOE Joint Genome Institute"/>
            <person name="Eisen J."/>
            <person name="Huntemann M."/>
            <person name="Han J."/>
            <person name="Chen A."/>
            <person name="Kyrpides N."/>
            <person name="Mavromatis K."/>
            <person name="Markowitz V."/>
            <person name="Palaniappan K."/>
            <person name="Ivanova N."/>
            <person name="Schaumberg A."/>
            <person name="Pati A."/>
            <person name="Liolios K."/>
            <person name="Nordberg H.P."/>
            <person name="Cantor M.N."/>
            <person name="Hua S.X."/>
            <person name="Woyke T."/>
        </authorList>
    </citation>
    <scope>NUCLEOTIDE SEQUENCE [LARGE SCALE GENOMIC DNA]</scope>
    <source>
        <strain evidence="2 3">DSM 2278</strain>
    </source>
</reference>
<proteinExistence type="predicted"/>
<dbReference type="OrthoDB" id="126302at2157"/>
<dbReference type="EMBL" id="AZAJ01000001">
    <property type="protein sequence ID" value="ETA67408.1"/>
    <property type="molecule type" value="Genomic_DNA"/>
</dbReference>
<keyword evidence="1" id="KW-0472">Membrane</keyword>
<evidence type="ECO:0000256" key="1">
    <source>
        <dbReference type="SAM" id="Phobius"/>
    </source>
</evidence>
<evidence type="ECO:0000313" key="3">
    <source>
        <dbReference type="Proteomes" id="UP000019483"/>
    </source>
</evidence>
<name>W9DPY5_METTI</name>
<dbReference type="Proteomes" id="UP000019483">
    <property type="component" value="Unassembled WGS sequence"/>
</dbReference>
<keyword evidence="3" id="KW-1185">Reference proteome</keyword>
<accession>W9DPY5</accession>
<evidence type="ECO:0000313" key="2">
    <source>
        <dbReference type="EMBL" id="ETA67408.1"/>
    </source>
</evidence>
<dbReference type="STRING" id="1090322.MettiDRAFT_0832"/>
<sequence>MKKPFLKTEIKRAIIEPETDVDEVCIVPGMSMLYMHNAEITVSEDGYAFVTWLQPVKDWKYHVADFIAGCLIVVVFFIACAVFWSAGISLLQNLGVI</sequence>
<dbReference type="RefSeq" id="WP_023844544.1">
    <property type="nucleotide sequence ID" value="NZ_AZAJ01000001.1"/>
</dbReference>
<protein>
    <submittedName>
        <fullName evidence="2">Uncharacterized protein</fullName>
    </submittedName>
</protein>
<feature type="transmembrane region" description="Helical" evidence="1">
    <location>
        <begin position="66"/>
        <end position="91"/>
    </location>
</feature>
<dbReference type="AlphaFoldDB" id="W9DPY5"/>
<comment type="caution">
    <text evidence="2">The sequence shown here is derived from an EMBL/GenBank/DDBJ whole genome shotgun (WGS) entry which is preliminary data.</text>
</comment>
<keyword evidence="1" id="KW-0812">Transmembrane</keyword>
<organism evidence="2 3">
    <name type="scientific">Methanolobus tindarius DSM 2278</name>
    <dbReference type="NCBI Taxonomy" id="1090322"/>
    <lineage>
        <taxon>Archaea</taxon>
        <taxon>Methanobacteriati</taxon>
        <taxon>Methanobacteriota</taxon>
        <taxon>Stenosarchaea group</taxon>
        <taxon>Methanomicrobia</taxon>
        <taxon>Methanosarcinales</taxon>
        <taxon>Methanosarcinaceae</taxon>
        <taxon>Methanolobus</taxon>
    </lineage>
</organism>